<dbReference type="Proteomes" id="UP001162891">
    <property type="component" value="Chromosome"/>
</dbReference>
<accession>A0ABM7WYY8</accession>
<comment type="function">
    <text evidence="2">With LigD forms a non-homologous end joining (NHEJ) DNA repair enzyme, which repairs dsDNA breaks with reduced fidelity. Binds linear dsDNA with 5'- and 3'- overhangs but not closed circular dsDNA nor ssDNA. Recruits and stimulates the ligase activity of LigD.</text>
</comment>
<dbReference type="EMBL" id="AP025591">
    <property type="protein sequence ID" value="BDG04708.1"/>
    <property type="molecule type" value="Genomic_DNA"/>
</dbReference>
<feature type="compositionally biased region" description="Basic residues" evidence="3">
    <location>
        <begin position="294"/>
        <end position="304"/>
    </location>
</feature>
<evidence type="ECO:0000313" key="5">
    <source>
        <dbReference type="EMBL" id="BDG04708.1"/>
    </source>
</evidence>
<feature type="compositionally biased region" description="Basic and acidic residues" evidence="3">
    <location>
        <begin position="260"/>
        <end position="276"/>
    </location>
</feature>
<dbReference type="SUPFAM" id="SSF100939">
    <property type="entry name" value="SPOC domain-like"/>
    <property type="match status" value="1"/>
</dbReference>
<protein>
    <recommendedName>
        <fullName evidence="2">Non-homologous end joining protein Ku</fullName>
    </recommendedName>
</protein>
<dbReference type="HAMAP" id="MF_01875">
    <property type="entry name" value="Prokaryotic_Ku"/>
    <property type="match status" value="1"/>
</dbReference>
<feature type="compositionally biased region" description="Basic residues" evidence="3">
    <location>
        <begin position="277"/>
        <end position="286"/>
    </location>
</feature>
<dbReference type="SMART" id="SM00559">
    <property type="entry name" value="Ku78"/>
    <property type="match status" value="1"/>
</dbReference>
<proteinExistence type="inferred from homology"/>
<evidence type="ECO:0000259" key="4">
    <source>
        <dbReference type="SMART" id="SM00559"/>
    </source>
</evidence>
<dbReference type="PANTHER" id="PTHR41251">
    <property type="entry name" value="NON-HOMOLOGOUS END JOINING PROTEIN KU"/>
    <property type="match status" value="1"/>
</dbReference>
<evidence type="ECO:0000313" key="6">
    <source>
        <dbReference type="Proteomes" id="UP001162891"/>
    </source>
</evidence>
<feature type="region of interest" description="Disordered" evidence="3">
    <location>
        <begin position="256"/>
        <end position="304"/>
    </location>
</feature>
<dbReference type="InterPro" id="IPR006164">
    <property type="entry name" value="DNA_bd_Ku70/Ku80"/>
</dbReference>
<dbReference type="CDD" id="cd00789">
    <property type="entry name" value="KU_like"/>
    <property type="match status" value="1"/>
</dbReference>
<keyword evidence="2" id="KW-0233">DNA recombination</keyword>
<keyword evidence="1 2" id="KW-0238">DNA-binding</keyword>
<dbReference type="RefSeq" id="WP_248353171.1">
    <property type="nucleotide sequence ID" value="NZ_AP025591.1"/>
</dbReference>
<dbReference type="PANTHER" id="PTHR41251:SF1">
    <property type="entry name" value="NON-HOMOLOGOUS END JOINING PROTEIN KU"/>
    <property type="match status" value="1"/>
</dbReference>
<dbReference type="InterPro" id="IPR009187">
    <property type="entry name" value="Prok_Ku"/>
</dbReference>
<keyword evidence="2" id="KW-0234">DNA repair</keyword>
<dbReference type="Pfam" id="PF02735">
    <property type="entry name" value="Ku"/>
    <property type="match status" value="1"/>
</dbReference>
<evidence type="ECO:0000256" key="1">
    <source>
        <dbReference type="ARBA" id="ARBA00023125"/>
    </source>
</evidence>
<evidence type="ECO:0000256" key="3">
    <source>
        <dbReference type="SAM" id="MobiDB-lite"/>
    </source>
</evidence>
<sequence>MPRAIWSGALTFGLVNIPVKLFTAVSQKDVHFHMLHDKDGGRIRLKRFCEVENEEVPYEHVVKGFEVASHRYVTVTREELEKYDPKATRTVEIHDFVDLSEIDPVFFESTYYLVPDRSAAKAYRLLGDAMRRAGKVGIATAVLRTKESLCCVRPAEGEALALSTMNRADEVIPVSSLELPEAGGKPSERELAMAEQLVASLTGPFEPERYPDLRRQRILELVEKKAEGQTIEAPEAEEAPAQVVSLADALSASLAAARRRGAEGHDGAPRAAEEHRRPAHGARRHPAQAAARTARAKRARKKRA</sequence>
<dbReference type="NCBIfam" id="TIGR02772">
    <property type="entry name" value="Ku_bact"/>
    <property type="match status" value="1"/>
</dbReference>
<reference evidence="6" key="1">
    <citation type="journal article" date="2022" name="Int. J. Syst. Evol. Microbiol.">
        <title>Anaeromyxobacter oryzae sp. nov., Anaeromyxobacter diazotrophicus sp. nov. and Anaeromyxobacter paludicola sp. nov., isolated from paddy soils.</title>
        <authorList>
            <person name="Itoh H."/>
            <person name="Xu Z."/>
            <person name="Mise K."/>
            <person name="Masuda Y."/>
            <person name="Ushijima N."/>
            <person name="Hayakawa C."/>
            <person name="Shiratori Y."/>
            <person name="Senoo K."/>
        </authorList>
    </citation>
    <scope>NUCLEOTIDE SEQUENCE [LARGE SCALE GENOMIC DNA]</scope>
    <source>
        <strain evidence="6">Red232</strain>
    </source>
</reference>
<comment type="similarity">
    <text evidence="2">Belongs to the prokaryotic Ku family.</text>
</comment>
<dbReference type="PIRSF" id="PIRSF006493">
    <property type="entry name" value="Prok_Ku"/>
    <property type="match status" value="1"/>
</dbReference>
<name>A0ABM7WYY8_9BACT</name>
<organism evidence="5 6">
    <name type="scientific">Anaeromyxobacter oryzae</name>
    <dbReference type="NCBI Taxonomy" id="2918170"/>
    <lineage>
        <taxon>Bacteria</taxon>
        <taxon>Pseudomonadati</taxon>
        <taxon>Myxococcota</taxon>
        <taxon>Myxococcia</taxon>
        <taxon>Myxococcales</taxon>
        <taxon>Cystobacterineae</taxon>
        <taxon>Anaeromyxobacteraceae</taxon>
        <taxon>Anaeromyxobacter</taxon>
    </lineage>
</organism>
<feature type="domain" description="Ku" evidence="4">
    <location>
        <begin position="53"/>
        <end position="182"/>
    </location>
</feature>
<dbReference type="Gene3D" id="2.40.290.10">
    <property type="match status" value="1"/>
</dbReference>
<evidence type="ECO:0000256" key="2">
    <source>
        <dbReference type="HAMAP-Rule" id="MF_01875"/>
    </source>
</evidence>
<keyword evidence="2" id="KW-0227">DNA damage</keyword>
<dbReference type="InterPro" id="IPR016194">
    <property type="entry name" value="SPOC-like_C_dom_sf"/>
</dbReference>
<keyword evidence="6" id="KW-1185">Reference proteome</keyword>
<gene>
    <name evidence="2" type="primary">ku</name>
    <name evidence="5" type="ORF">AMOR_37040</name>
</gene>
<comment type="subunit">
    <text evidence="2">Homodimer. Interacts with LigD.</text>
</comment>